<dbReference type="RefSeq" id="WP_055113081.1">
    <property type="nucleotide sequence ID" value="NZ_CANMGD010000009.1"/>
</dbReference>
<dbReference type="Proteomes" id="UP000049983">
    <property type="component" value="Unassembled WGS sequence"/>
</dbReference>
<dbReference type="Gene3D" id="3.40.1190.20">
    <property type="match status" value="1"/>
</dbReference>
<feature type="domain" description="Carbohydrate kinase PfkB" evidence="3">
    <location>
        <begin position="10"/>
        <end position="286"/>
    </location>
</feature>
<dbReference type="GO" id="GO:0016301">
    <property type="term" value="F:kinase activity"/>
    <property type="evidence" value="ECO:0007669"/>
    <property type="project" value="UniProtKB-KW"/>
</dbReference>
<dbReference type="OrthoDB" id="9813569at2"/>
<evidence type="ECO:0000256" key="1">
    <source>
        <dbReference type="ARBA" id="ARBA00022679"/>
    </source>
</evidence>
<dbReference type="SUPFAM" id="SSF53613">
    <property type="entry name" value="Ribokinase-like"/>
    <property type="match status" value="1"/>
</dbReference>
<keyword evidence="1 4" id="KW-0808">Transferase</keyword>
<organism evidence="4 5">
    <name type="scientific">Roseibium album</name>
    <dbReference type="NCBI Taxonomy" id="311410"/>
    <lineage>
        <taxon>Bacteria</taxon>
        <taxon>Pseudomonadati</taxon>
        <taxon>Pseudomonadota</taxon>
        <taxon>Alphaproteobacteria</taxon>
        <taxon>Hyphomicrobiales</taxon>
        <taxon>Stappiaceae</taxon>
        <taxon>Roseibium</taxon>
    </lineage>
</organism>
<dbReference type="InterPro" id="IPR029056">
    <property type="entry name" value="Ribokinase-like"/>
</dbReference>
<dbReference type="Pfam" id="PF00294">
    <property type="entry name" value="PfkB"/>
    <property type="match status" value="1"/>
</dbReference>
<keyword evidence="5" id="KW-1185">Reference proteome</keyword>
<dbReference type="GeneID" id="97669859"/>
<evidence type="ECO:0000256" key="2">
    <source>
        <dbReference type="ARBA" id="ARBA00022777"/>
    </source>
</evidence>
<dbReference type="PANTHER" id="PTHR10584:SF166">
    <property type="entry name" value="RIBOKINASE"/>
    <property type="match status" value="1"/>
</dbReference>
<dbReference type="PANTHER" id="PTHR10584">
    <property type="entry name" value="SUGAR KINASE"/>
    <property type="match status" value="1"/>
</dbReference>
<evidence type="ECO:0000259" key="3">
    <source>
        <dbReference type="Pfam" id="PF00294"/>
    </source>
</evidence>
<dbReference type="STRING" id="311410.LA5095_01223"/>
<evidence type="ECO:0000313" key="5">
    <source>
        <dbReference type="Proteomes" id="UP000049983"/>
    </source>
</evidence>
<protein>
    <submittedName>
        <fullName evidence="4">Putative sugar kinase YdjH</fullName>
        <ecNumber evidence="4">2.7.1.-</ecNumber>
    </submittedName>
</protein>
<reference evidence="5" key="1">
    <citation type="submission" date="2015-07" db="EMBL/GenBank/DDBJ databases">
        <authorList>
            <person name="Rodrigo-Torres Lidia"/>
            <person name="Arahal R.David."/>
        </authorList>
    </citation>
    <scope>NUCLEOTIDE SEQUENCE [LARGE SCALE GENOMIC DNA]</scope>
    <source>
        <strain evidence="5">CECT 5096</strain>
    </source>
</reference>
<evidence type="ECO:0000313" key="4">
    <source>
        <dbReference type="EMBL" id="CTQ70315.1"/>
    </source>
</evidence>
<name>A0A0M7A5B3_9HYPH</name>
<gene>
    <name evidence="4" type="primary">ydjH_1</name>
    <name evidence="4" type="ORF">LA5096_02478</name>
</gene>
<dbReference type="EC" id="2.7.1.-" evidence="4"/>
<dbReference type="AlphaFoldDB" id="A0A0M7A5B3"/>
<sequence length="296" mass="31121">MPNTDTSPQILCVGRIYCDLVFSGVSRMPSLGSEVFAENVTLHAGGGAFNTASAFSALGRRTALCGVLPAAPFQDQILQEGRSMDLDLSLCVPAGVDASPQITVAIALQGDRSFLSQKSGDAFPCPDLSAPVCRSVKHLHIGELNSLCETPEILDLARQAGWTVSLDCSWDDALLRQGRKISELIRTVDVFLPNQQEFEALEASGLTPESGPLIVVKQGAAGAAAYQGQRRVHVAAQEVEVVDATGAGDAFNGGFLSAWLANEKLASCLENGNRYGALAVQSSGGAGWTRENGFVP</sequence>
<keyword evidence="2 4" id="KW-0418">Kinase</keyword>
<dbReference type="EMBL" id="CXWC01000010">
    <property type="protein sequence ID" value="CTQ70315.1"/>
    <property type="molecule type" value="Genomic_DNA"/>
</dbReference>
<dbReference type="InterPro" id="IPR011611">
    <property type="entry name" value="PfkB_dom"/>
</dbReference>
<proteinExistence type="predicted"/>
<accession>A0A0M7A5B3</accession>